<feature type="region of interest" description="Disordered" evidence="7">
    <location>
        <begin position="1"/>
        <end position="40"/>
    </location>
</feature>
<gene>
    <name evidence="12" type="ORF">DMC30DRAFT_365414</name>
</gene>
<dbReference type="GO" id="GO:0005768">
    <property type="term" value="C:endosome"/>
    <property type="evidence" value="ECO:0007669"/>
    <property type="project" value="TreeGrafter"/>
</dbReference>
<feature type="domain" description="DOP1-like TPR" evidence="11">
    <location>
        <begin position="999"/>
        <end position="1112"/>
    </location>
</feature>
<feature type="compositionally biased region" description="Low complexity" evidence="7">
    <location>
        <begin position="20"/>
        <end position="38"/>
    </location>
</feature>
<evidence type="ECO:0000256" key="2">
    <source>
        <dbReference type="ARBA" id="ARBA00022448"/>
    </source>
</evidence>
<evidence type="ECO:0000256" key="3">
    <source>
        <dbReference type="ARBA" id="ARBA00022927"/>
    </source>
</evidence>
<dbReference type="EMBL" id="SOZI01000075">
    <property type="protein sequence ID" value="TNY20126.1"/>
    <property type="molecule type" value="Genomic_DNA"/>
</dbReference>
<sequence length="1883" mass="203980">MLPASTSTPVVAAPSLSNETATASLPSSSTTRRTTTHSQLRDSFNQAVQQERALQNDPKYRKYALAVEKTLQAFDHVNEWADFITFLAKLLKCLQGAPQFPVIPHKLIVAKRLSQCLNPALPTGVHQRALDVYTHILTTIGPDNLRRDLPAWSSGLFPFFQYAATSVKPIVLGIFERFYLPLQEELRPATKAFILALLPGLEEETGEWFEKVAALLDRLSGTVAPSFFFQNMWLVLITAPSSRTPALNYLSRRLPRSSSGSGGGGGAGGDDALTAIIGGHDAGLMVRGFAAALSDETILVQRGILDLLLSALPLDSASLLGCTPPDRVLLARAALGVVLRRDLSLSRRLYTWLLGPSDSSEQQLAFLRAHGLDLLAAALRDEMRAEGARGFKVFISLLDKWEIGALLTERCVVDAAKALKVKLEGGEGEGSAGGAGGDELLMTGNMLLEVLDPFLLWRQLYDALRAELEPERDQHSTAPAAAVHVVELARFVVRTFRMHDDEVLRLHAPVVAFALLDLVHERVGASPSSSAEPRAETLAAAVTLATELLAEVPPAFFAPSPSAHSPEGAGGKDALTGAALAAALYAAPPSSPSASPNPDAVTSPPAPPPIDARALLSAGLARALALVESSTDARVPQLLHPAARAIDLLLDLAAEAGGPVIDVGSGWDPAAWTEGVLERLAGREASVARFGADRELVRLVLRLSGAGGVRPGIRGQGRVAEALAEKLLAYLVPGVSPCYLEAVQLLWAVEALAPGRRTLEGIVARRLGSSDPRERERAFEAFGNLWRFTEDAQLPGVVLRNPMFATLDALKSDDLSVRRAAEAWMRCSLKSYIRVLDPLLLALLDPTIASRAELTKVDGVRVPVLVYGRAFDQARVLHVLDNLLALARFGGQGFVRIAKGSWLKHTLDPALRERVIAADLETHTYLDGMIVLLLRFLRADPEKALAPSLGPLNAHLHAVVAELLQVLISRGESELSSLPAIESALTVRLFLSVHRGELDLQNKLLHVLHSVIHASASAPPRRGHHQQSPSTTSATHAQAHNDAQPPDLTHDDLFVRAISDAIQQPSNAVIHHWIDFLLMTIPQFRHALHSVILPLVDQLVARLDALVDDFRACYVAASLAAAEAASSSSATDAEFTVITNALERLLLIAVSESVPAPGEDDSRSADRAAGDTGSSGGGSGGGAGGLLGYMTGVLSHQELDTGDIPEQVKTKHQTLQRVRDAVDLLLSAWDVTSALDAGIDDDRSSSQAHFAVRVRVRARRALERIHKAVPHDVLEDLVGFWSRRCRQDELKEQRMFAVLQVLHPSPQGVVASLCEKLNPKHAAPKHPSPFTASEDVTFEFLEAYIERMEGSFAVQVWSALLGFTRDILSNQSSNRALVFPTLRLFTALSEKISQTSALEDRRLRRDLQETFVRLADATIQLAGRAGETSSWLKKAVPDAGAVNGDSESTASEKLKDERSSVLDSEKKVGAPTGDRVLVREISDFLAKRVVPDLKRFLVDSDKTAGVCSNMIYYIVAPAFKTRNRPVRLLPSSRTFEADPAIFALLHEMTKNPQTLKAWRSLVSDAFSDNRFFNAPPSANVDWRPLVQALMQSDKERFADLASKISTASSANIFTNRELESLSRALSLRRLTYVLLTGPKDRHLNQLPIIQEKVVDLLRSPVGDMVHAEVYLCLRVLFCRIDNQHLSGLWPVILTELLRLFESLVDQTVPDGSDLLQLVFSACKFLDITLVLQTEDFQIHEWMFVTDTVDAMYPPDPWLPQAIMDRLGEILGDPRNGSTSLATVTATLEPSRVDIDGTQSAAASGGALDAPGPPARRPLLPTRRVKSIRDLEPFFATVSVSAYESVYRAGSRVDWAAVERSLERDVFEGGGSGISGGTGPAAAP</sequence>
<dbReference type="InterPro" id="IPR056459">
    <property type="entry name" value="TPR_DOP1"/>
</dbReference>
<dbReference type="Pfam" id="PF04118">
    <property type="entry name" value="Dopey_N"/>
    <property type="match status" value="1"/>
</dbReference>
<dbReference type="Proteomes" id="UP000311382">
    <property type="component" value="Unassembled WGS sequence"/>
</dbReference>
<accession>A0A5C5FUZ4</accession>
<keyword evidence="13" id="KW-1185">Reference proteome</keyword>
<keyword evidence="2" id="KW-0813">Transport</keyword>
<feature type="region of interest" description="Disordered" evidence="7">
    <location>
        <begin position="1438"/>
        <end position="1466"/>
    </location>
</feature>
<feature type="region of interest" description="Disordered" evidence="7">
    <location>
        <begin position="588"/>
        <end position="608"/>
    </location>
</feature>
<evidence type="ECO:0000313" key="12">
    <source>
        <dbReference type="EMBL" id="TNY20126.1"/>
    </source>
</evidence>
<dbReference type="Pfam" id="PF24598">
    <property type="entry name" value="DOP1_C"/>
    <property type="match status" value="1"/>
</dbReference>
<protein>
    <submittedName>
        <fullName evidence="12">Dopey, N-terminal-domain-containing protein</fullName>
    </submittedName>
</protein>
<dbReference type="InterPro" id="IPR056458">
    <property type="entry name" value="TPR_DOP1_M"/>
</dbReference>
<evidence type="ECO:0000256" key="4">
    <source>
        <dbReference type="ARBA" id="ARBA00023034"/>
    </source>
</evidence>
<feature type="compositionally biased region" description="Low complexity" evidence="7">
    <location>
        <begin position="1800"/>
        <end position="1809"/>
    </location>
</feature>
<feature type="region of interest" description="Disordered" evidence="7">
    <location>
        <begin position="1016"/>
        <end position="1045"/>
    </location>
</feature>
<feature type="compositionally biased region" description="Polar residues" evidence="7">
    <location>
        <begin position="1026"/>
        <end position="1038"/>
    </location>
</feature>
<dbReference type="STRING" id="5288.A0A5C5FUZ4"/>
<dbReference type="PANTHER" id="PTHR14042:SF24">
    <property type="entry name" value="PROTEIN DOPEY-1 HOMOLOG"/>
    <property type="match status" value="1"/>
</dbReference>
<proteinExistence type="inferred from homology"/>
<comment type="subcellular location">
    <subcellularLocation>
        <location evidence="1">Golgi apparatus membrane</location>
        <topology evidence="1">Peripheral membrane protein</topology>
    </subcellularLocation>
</comment>
<evidence type="ECO:0000259" key="8">
    <source>
        <dbReference type="Pfam" id="PF04118"/>
    </source>
</evidence>
<evidence type="ECO:0000256" key="5">
    <source>
        <dbReference type="ARBA" id="ARBA00023136"/>
    </source>
</evidence>
<feature type="domain" description="DOP1-like middle TPR" evidence="9">
    <location>
        <begin position="368"/>
        <end position="563"/>
    </location>
</feature>
<name>A0A5C5FUZ4_9BASI</name>
<dbReference type="GO" id="GO:0005829">
    <property type="term" value="C:cytosol"/>
    <property type="evidence" value="ECO:0007669"/>
    <property type="project" value="GOC"/>
</dbReference>
<feature type="region of interest" description="Disordered" evidence="7">
    <location>
        <begin position="1800"/>
        <end position="1819"/>
    </location>
</feature>
<dbReference type="GO" id="GO:0000139">
    <property type="term" value="C:Golgi membrane"/>
    <property type="evidence" value="ECO:0007669"/>
    <property type="project" value="UniProtKB-SubCell"/>
</dbReference>
<reference evidence="12 13" key="1">
    <citation type="submission" date="2019-03" db="EMBL/GenBank/DDBJ databases">
        <title>Rhodosporidium diobovatum UCD-FST 08-225 genome sequencing, assembly, and annotation.</title>
        <authorList>
            <person name="Fakankun I.U."/>
            <person name="Fristensky B."/>
            <person name="Levin D.B."/>
        </authorList>
    </citation>
    <scope>NUCLEOTIDE SEQUENCE [LARGE SCALE GENOMIC DNA]</scope>
    <source>
        <strain evidence="12 13">UCD-FST 08-225</strain>
    </source>
</reference>
<keyword evidence="5" id="KW-0472">Membrane</keyword>
<dbReference type="GO" id="GO:0015031">
    <property type="term" value="P:protein transport"/>
    <property type="evidence" value="ECO:0007669"/>
    <property type="project" value="UniProtKB-KW"/>
</dbReference>
<dbReference type="GO" id="GO:0006895">
    <property type="term" value="P:Golgi to endosome transport"/>
    <property type="evidence" value="ECO:0007669"/>
    <property type="project" value="InterPro"/>
</dbReference>
<dbReference type="InterPro" id="IPR016024">
    <property type="entry name" value="ARM-type_fold"/>
</dbReference>
<dbReference type="InterPro" id="IPR056457">
    <property type="entry name" value="DOP1_C"/>
</dbReference>
<keyword evidence="3" id="KW-0653">Protein transport</keyword>
<dbReference type="InterPro" id="IPR007249">
    <property type="entry name" value="DOP1_N"/>
</dbReference>
<dbReference type="SUPFAM" id="SSF48371">
    <property type="entry name" value="ARM repeat"/>
    <property type="match status" value="2"/>
</dbReference>
<keyword evidence="4" id="KW-0333">Golgi apparatus</keyword>
<evidence type="ECO:0000256" key="1">
    <source>
        <dbReference type="ARBA" id="ARBA00004395"/>
    </source>
</evidence>
<evidence type="ECO:0000259" key="11">
    <source>
        <dbReference type="Pfam" id="PF24601"/>
    </source>
</evidence>
<feature type="domain" description="DOP1 N-terminal" evidence="8">
    <location>
        <begin position="57"/>
        <end position="357"/>
    </location>
</feature>
<dbReference type="Pfam" id="PF24601">
    <property type="entry name" value="TPR_DOP1"/>
    <property type="match status" value="1"/>
</dbReference>
<comment type="caution">
    <text evidence="12">The sequence shown here is derived from an EMBL/GenBank/DDBJ whole genome shotgun (WGS) entry which is preliminary data.</text>
</comment>
<evidence type="ECO:0000256" key="7">
    <source>
        <dbReference type="SAM" id="MobiDB-lite"/>
    </source>
</evidence>
<comment type="similarity">
    <text evidence="6">Belongs to the DOP1 family.</text>
</comment>
<evidence type="ECO:0000313" key="13">
    <source>
        <dbReference type="Proteomes" id="UP000311382"/>
    </source>
</evidence>
<evidence type="ECO:0000259" key="10">
    <source>
        <dbReference type="Pfam" id="PF24598"/>
    </source>
</evidence>
<feature type="region of interest" description="Disordered" evidence="7">
    <location>
        <begin position="1155"/>
        <end position="1181"/>
    </location>
</feature>
<organism evidence="12 13">
    <name type="scientific">Rhodotorula diobovata</name>
    <dbReference type="NCBI Taxonomy" id="5288"/>
    <lineage>
        <taxon>Eukaryota</taxon>
        <taxon>Fungi</taxon>
        <taxon>Dikarya</taxon>
        <taxon>Basidiomycota</taxon>
        <taxon>Pucciniomycotina</taxon>
        <taxon>Microbotryomycetes</taxon>
        <taxon>Sporidiobolales</taxon>
        <taxon>Sporidiobolaceae</taxon>
        <taxon>Rhodotorula</taxon>
    </lineage>
</organism>
<evidence type="ECO:0000259" key="9">
    <source>
        <dbReference type="Pfam" id="PF24597"/>
    </source>
</evidence>
<feature type="compositionally biased region" description="Polar residues" evidence="7">
    <location>
        <begin position="1"/>
        <end position="19"/>
    </location>
</feature>
<feature type="domain" description="DOP1-like C-terminal" evidence="10">
    <location>
        <begin position="1340"/>
        <end position="1846"/>
    </location>
</feature>
<feature type="compositionally biased region" description="Low complexity" evidence="7">
    <location>
        <begin position="588"/>
        <end position="603"/>
    </location>
</feature>
<dbReference type="Pfam" id="PF24597">
    <property type="entry name" value="TPR_DOP1_M"/>
    <property type="match status" value="1"/>
</dbReference>
<feature type="compositionally biased region" description="Basic and acidic residues" evidence="7">
    <location>
        <begin position="1160"/>
        <end position="1169"/>
    </location>
</feature>
<dbReference type="OrthoDB" id="297643at2759"/>
<dbReference type="GO" id="GO:0005802">
    <property type="term" value="C:trans-Golgi network"/>
    <property type="evidence" value="ECO:0007669"/>
    <property type="project" value="TreeGrafter"/>
</dbReference>
<dbReference type="InterPro" id="IPR040314">
    <property type="entry name" value="DOP1"/>
</dbReference>
<evidence type="ECO:0000256" key="6">
    <source>
        <dbReference type="ARBA" id="ARBA00046326"/>
    </source>
</evidence>
<feature type="compositionally biased region" description="Basic and acidic residues" evidence="7">
    <location>
        <begin position="1450"/>
        <end position="1466"/>
    </location>
</feature>
<dbReference type="PANTHER" id="PTHR14042">
    <property type="entry name" value="DOPEY-RELATED"/>
    <property type="match status" value="1"/>
</dbReference>